<evidence type="ECO:0000313" key="3">
    <source>
        <dbReference type="Proteomes" id="UP000014062"/>
    </source>
</evidence>
<proteinExistence type="predicted"/>
<protein>
    <submittedName>
        <fullName evidence="2">Uncharacterized protein</fullName>
    </submittedName>
</protein>
<dbReference type="AlphaFoldDB" id="A0A7U9DQN1"/>
<feature type="region of interest" description="Disordered" evidence="1">
    <location>
        <begin position="1"/>
        <end position="39"/>
    </location>
</feature>
<evidence type="ECO:0000256" key="1">
    <source>
        <dbReference type="SAM" id="MobiDB-lite"/>
    </source>
</evidence>
<reference evidence="3" key="1">
    <citation type="journal article" date="2013" name="Genome Biol. Evol.">
        <title>The genome sequence of Streptomyces lividans 66 reveals a novel tRNA-dependent peptide biosynthetic system within a metal-related genomic island.</title>
        <authorList>
            <person name="Cruz-Morales P."/>
            <person name="Vijgenboom E."/>
            <person name="Iruegas-Bocardo F."/>
            <person name="Girard G."/>
            <person name="Yanez-Guerra L.A."/>
            <person name="Ramos-Aboites H.E."/>
            <person name="Pernodet J.L."/>
            <person name="Anne J."/>
            <person name="van Wezel G.P."/>
            <person name="Barona-Gomez F."/>
        </authorList>
    </citation>
    <scope>NUCLEOTIDE SEQUENCE [LARGE SCALE GENOMIC DNA]</scope>
    <source>
        <strain evidence="3">1326</strain>
    </source>
</reference>
<name>A0A7U9DQN1_STRLI</name>
<dbReference type="Proteomes" id="UP000014062">
    <property type="component" value="Chromosome"/>
</dbReference>
<evidence type="ECO:0000313" key="2">
    <source>
        <dbReference type="EMBL" id="EOY45936.1"/>
    </source>
</evidence>
<gene>
    <name evidence="2" type="ORF">SLI_1219</name>
</gene>
<accession>A0A7U9DQN1</accession>
<dbReference type="EMBL" id="CM001889">
    <property type="protein sequence ID" value="EOY45936.1"/>
    <property type="molecule type" value="Genomic_DNA"/>
</dbReference>
<organism evidence="2 3">
    <name type="scientific">Streptomyces lividans 1326</name>
    <dbReference type="NCBI Taxonomy" id="1200984"/>
    <lineage>
        <taxon>Bacteria</taxon>
        <taxon>Bacillati</taxon>
        <taxon>Actinomycetota</taxon>
        <taxon>Actinomycetes</taxon>
        <taxon>Kitasatosporales</taxon>
        <taxon>Streptomycetaceae</taxon>
        <taxon>Streptomyces</taxon>
    </lineage>
</organism>
<sequence length="39" mass="4115">MADSSRPVASAMTCHSEPGSSDLAAPTRLRATVELRADR</sequence>